<evidence type="ECO:0000313" key="2">
    <source>
        <dbReference type="Proteomes" id="UP000318478"/>
    </source>
</evidence>
<organism evidence="1 2">
    <name type="scientific">Posidoniimonas polymericola</name>
    <dbReference type="NCBI Taxonomy" id="2528002"/>
    <lineage>
        <taxon>Bacteria</taxon>
        <taxon>Pseudomonadati</taxon>
        <taxon>Planctomycetota</taxon>
        <taxon>Planctomycetia</taxon>
        <taxon>Pirellulales</taxon>
        <taxon>Lacipirellulaceae</taxon>
        <taxon>Posidoniimonas</taxon>
    </lineage>
</organism>
<comment type="caution">
    <text evidence="1">The sequence shown here is derived from an EMBL/GenBank/DDBJ whole genome shotgun (WGS) entry which is preliminary data.</text>
</comment>
<reference evidence="1 2" key="1">
    <citation type="submission" date="2019-02" db="EMBL/GenBank/DDBJ databases">
        <title>Deep-cultivation of Planctomycetes and their phenomic and genomic characterization uncovers novel biology.</title>
        <authorList>
            <person name="Wiegand S."/>
            <person name="Jogler M."/>
            <person name="Boedeker C."/>
            <person name="Pinto D."/>
            <person name="Vollmers J."/>
            <person name="Rivas-Marin E."/>
            <person name="Kohn T."/>
            <person name="Peeters S.H."/>
            <person name="Heuer A."/>
            <person name="Rast P."/>
            <person name="Oberbeckmann S."/>
            <person name="Bunk B."/>
            <person name="Jeske O."/>
            <person name="Meyerdierks A."/>
            <person name="Storesund J.E."/>
            <person name="Kallscheuer N."/>
            <person name="Luecker S."/>
            <person name="Lage O.M."/>
            <person name="Pohl T."/>
            <person name="Merkel B.J."/>
            <person name="Hornburger P."/>
            <person name="Mueller R.-W."/>
            <person name="Bruemmer F."/>
            <person name="Labrenz M."/>
            <person name="Spormann A.M."/>
            <person name="Op Den Camp H."/>
            <person name="Overmann J."/>
            <person name="Amann R."/>
            <person name="Jetten M.S.M."/>
            <person name="Mascher T."/>
            <person name="Medema M.H."/>
            <person name="Devos D.P."/>
            <person name="Kaster A.-K."/>
            <person name="Ovreas L."/>
            <person name="Rohde M."/>
            <person name="Galperin M.Y."/>
            <person name="Jogler C."/>
        </authorList>
    </citation>
    <scope>NUCLEOTIDE SEQUENCE [LARGE SCALE GENOMIC DNA]</scope>
    <source>
        <strain evidence="1 2">Pla123a</strain>
    </source>
</reference>
<protein>
    <submittedName>
        <fullName evidence="1">Uncharacterized protein</fullName>
    </submittedName>
</protein>
<dbReference type="AlphaFoldDB" id="A0A5C5YQZ6"/>
<dbReference type="EMBL" id="SJPO01000004">
    <property type="protein sequence ID" value="TWT77279.1"/>
    <property type="molecule type" value="Genomic_DNA"/>
</dbReference>
<keyword evidence="2" id="KW-1185">Reference proteome</keyword>
<dbReference type="Proteomes" id="UP000318478">
    <property type="component" value="Unassembled WGS sequence"/>
</dbReference>
<gene>
    <name evidence="1" type="ORF">Pla123a_19360</name>
</gene>
<proteinExistence type="predicted"/>
<evidence type="ECO:0000313" key="1">
    <source>
        <dbReference type="EMBL" id="TWT77279.1"/>
    </source>
</evidence>
<accession>A0A5C5YQZ6</accession>
<dbReference type="RefSeq" id="WP_146586285.1">
    <property type="nucleotide sequence ID" value="NZ_SJPO01000004.1"/>
</dbReference>
<name>A0A5C5YQZ6_9BACT</name>
<sequence length="89" mass="8817">MTERQSSLAIDVAGYATLGDSLDAYLATISEAGGGVSTDVTPDAALAATARDESTLGAQAAVAPEPLGRVLALLASCLLAAGLRRRSAA</sequence>